<accession>A0A6J6YV55</accession>
<dbReference type="SUPFAM" id="SSF103025">
    <property type="entry name" value="Folate-binding domain"/>
    <property type="match status" value="1"/>
</dbReference>
<dbReference type="EMBL" id="CAFAAM010000194">
    <property type="protein sequence ID" value="CAB4813342.1"/>
    <property type="molecule type" value="Genomic_DNA"/>
</dbReference>
<evidence type="ECO:0000256" key="3">
    <source>
        <dbReference type="ARBA" id="ARBA00022576"/>
    </source>
</evidence>
<dbReference type="PANTHER" id="PTHR43757">
    <property type="entry name" value="AMINOMETHYLTRANSFERASE"/>
    <property type="match status" value="1"/>
</dbReference>
<sequence>MTDRLSPLDQVHRSIGAKMVPFGGWDMPLSYADGTLAEHRACRHSAVIFDVSHLGTVRVTGADAFAVLQRAFTNDLNRVEQGRAQYTHLLDEETASVVDDIIIWWVDPETFDVMPNASNTDRVTGAIEEIAQSLGGVSVEAGDVTAERAILAVQGPQARALLESIDPAIASVARFDVRRVEWNGIGLVVAGTGYTGEDGVEIAVPAAHAAQLWNAIVDTGVTPAGLGARDTLRLEAGLPLHGHELGSGITSLQAGLGWAVRFDKGPFRGSEALAEERDRGVTRRLFGLVTEGRRPPREGSAILFDGAIVGEVTSGNFSPELGHGIALGFLPPDSSVGDKFEIDVRGTMLEARVVKTPFVH</sequence>
<dbReference type="Pfam" id="PF08669">
    <property type="entry name" value="GCV_T_C"/>
    <property type="match status" value="1"/>
</dbReference>
<feature type="domain" description="Aminomethyltransferase C-terminal" evidence="8">
    <location>
        <begin position="283"/>
        <end position="359"/>
    </location>
</feature>
<dbReference type="InterPro" id="IPR027266">
    <property type="entry name" value="TrmE/GcvT-like"/>
</dbReference>
<evidence type="ECO:0000256" key="2">
    <source>
        <dbReference type="ARBA" id="ARBA00012616"/>
    </source>
</evidence>
<dbReference type="Gene3D" id="3.30.1360.120">
    <property type="entry name" value="Probable tRNA modification gtpase trme, domain 1"/>
    <property type="match status" value="1"/>
</dbReference>
<evidence type="ECO:0000259" key="7">
    <source>
        <dbReference type="Pfam" id="PF01571"/>
    </source>
</evidence>
<feature type="domain" description="GCVT N-terminal" evidence="7">
    <location>
        <begin position="9"/>
        <end position="264"/>
    </location>
</feature>
<evidence type="ECO:0000259" key="8">
    <source>
        <dbReference type="Pfam" id="PF08669"/>
    </source>
</evidence>
<name>A0A6J6YV55_9ZZZZ</name>
<dbReference type="InterPro" id="IPR028896">
    <property type="entry name" value="GcvT/YgfZ/DmdA"/>
</dbReference>
<organism evidence="9">
    <name type="scientific">freshwater metagenome</name>
    <dbReference type="NCBI Taxonomy" id="449393"/>
    <lineage>
        <taxon>unclassified sequences</taxon>
        <taxon>metagenomes</taxon>
        <taxon>ecological metagenomes</taxon>
    </lineage>
</organism>
<dbReference type="SUPFAM" id="SSF101790">
    <property type="entry name" value="Aminomethyltransferase beta-barrel domain"/>
    <property type="match status" value="1"/>
</dbReference>
<dbReference type="GO" id="GO:0008483">
    <property type="term" value="F:transaminase activity"/>
    <property type="evidence" value="ECO:0007669"/>
    <property type="project" value="UniProtKB-KW"/>
</dbReference>
<dbReference type="NCBIfam" id="TIGR00528">
    <property type="entry name" value="gcvT"/>
    <property type="match status" value="1"/>
</dbReference>
<evidence type="ECO:0000313" key="9">
    <source>
        <dbReference type="EMBL" id="CAB4813342.1"/>
    </source>
</evidence>
<dbReference type="GO" id="GO:0004047">
    <property type="term" value="F:aminomethyltransferase activity"/>
    <property type="evidence" value="ECO:0007669"/>
    <property type="project" value="UniProtKB-EC"/>
</dbReference>
<dbReference type="InterPro" id="IPR013977">
    <property type="entry name" value="GcvT_C"/>
</dbReference>
<evidence type="ECO:0000256" key="1">
    <source>
        <dbReference type="ARBA" id="ARBA00008609"/>
    </source>
</evidence>
<proteinExistence type="inferred from homology"/>
<comment type="similarity">
    <text evidence="1">Belongs to the GcvT family.</text>
</comment>
<evidence type="ECO:0000256" key="5">
    <source>
        <dbReference type="ARBA" id="ARBA00031395"/>
    </source>
</evidence>
<dbReference type="InterPro" id="IPR006222">
    <property type="entry name" value="GCVT_N"/>
</dbReference>
<dbReference type="InterPro" id="IPR006223">
    <property type="entry name" value="GcvT"/>
</dbReference>
<reference evidence="9" key="1">
    <citation type="submission" date="2020-05" db="EMBL/GenBank/DDBJ databases">
        <authorList>
            <person name="Chiriac C."/>
            <person name="Salcher M."/>
            <person name="Ghai R."/>
            <person name="Kavagutti S V."/>
        </authorList>
    </citation>
    <scope>NUCLEOTIDE SEQUENCE</scope>
</reference>
<dbReference type="InterPro" id="IPR029043">
    <property type="entry name" value="GcvT/YgfZ_C"/>
</dbReference>
<evidence type="ECO:0000256" key="6">
    <source>
        <dbReference type="ARBA" id="ARBA00047665"/>
    </source>
</evidence>
<protein>
    <recommendedName>
        <fullName evidence="2">aminomethyltransferase</fullName>
        <ecNumber evidence="2">2.1.2.10</ecNumber>
    </recommendedName>
    <alternativeName>
        <fullName evidence="5">Glycine cleavage system T protein</fullName>
    </alternativeName>
</protein>
<dbReference type="GO" id="GO:0005960">
    <property type="term" value="C:glycine cleavage complex"/>
    <property type="evidence" value="ECO:0007669"/>
    <property type="project" value="InterPro"/>
</dbReference>
<dbReference type="EC" id="2.1.2.10" evidence="2"/>
<dbReference type="GO" id="GO:0006546">
    <property type="term" value="P:glycine catabolic process"/>
    <property type="evidence" value="ECO:0007669"/>
    <property type="project" value="InterPro"/>
</dbReference>
<keyword evidence="3" id="KW-0032">Aminotransferase</keyword>
<keyword evidence="4" id="KW-0808">Transferase</keyword>
<gene>
    <name evidence="9" type="ORF">UFOPK3010_01284</name>
</gene>
<dbReference type="NCBIfam" id="NF001567">
    <property type="entry name" value="PRK00389.1"/>
    <property type="match status" value="1"/>
</dbReference>
<evidence type="ECO:0000256" key="4">
    <source>
        <dbReference type="ARBA" id="ARBA00022679"/>
    </source>
</evidence>
<comment type="catalytic activity">
    <reaction evidence="6">
        <text>N(6)-[(R)-S(8)-aminomethyldihydrolipoyl]-L-lysyl-[protein] + (6S)-5,6,7,8-tetrahydrofolate = N(6)-[(R)-dihydrolipoyl]-L-lysyl-[protein] + (6R)-5,10-methylene-5,6,7,8-tetrahydrofolate + NH4(+)</text>
        <dbReference type="Rhea" id="RHEA:16945"/>
        <dbReference type="Rhea" id="RHEA-COMP:10475"/>
        <dbReference type="Rhea" id="RHEA-COMP:10492"/>
        <dbReference type="ChEBI" id="CHEBI:15636"/>
        <dbReference type="ChEBI" id="CHEBI:28938"/>
        <dbReference type="ChEBI" id="CHEBI:57453"/>
        <dbReference type="ChEBI" id="CHEBI:83100"/>
        <dbReference type="ChEBI" id="CHEBI:83143"/>
        <dbReference type="EC" id="2.1.2.10"/>
    </reaction>
</comment>
<dbReference type="PANTHER" id="PTHR43757:SF2">
    <property type="entry name" value="AMINOMETHYLTRANSFERASE, MITOCHONDRIAL"/>
    <property type="match status" value="1"/>
</dbReference>
<dbReference type="AlphaFoldDB" id="A0A6J6YV55"/>
<dbReference type="PIRSF" id="PIRSF006487">
    <property type="entry name" value="GcvT"/>
    <property type="match status" value="1"/>
</dbReference>
<dbReference type="Pfam" id="PF01571">
    <property type="entry name" value="GCV_T"/>
    <property type="match status" value="1"/>
</dbReference>